<dbReference type="EnsemblPlants" id="LPERR02G07230.1">
    <property type="protein sequence ID" value="LPERR02G07230.1"/>
    <property type="gene ID" value="LPERR02G07230"/>
</dbReference>
<reference evidence="3 4" key="1">
    <citation type="submission" date="2012-08" db="EMBL/GenBank/DDBJ databases">
        <title>Oryza genome evolution.</title>
        <authorList>
            <person name="Wing R.A."/>
        </authorList>
    </citation>
    <scope>NUCLEOTIDE SEQUENCE</scope>
</reference>
<dbReference type="Proteomes" id="UP000032180">
    <property type="component" value="Chromosome 2"/>
</dbReference>
<feature type="compositionally biased region" description="Basic residues" evidence="1">
    <location>
        <begin position="80"/>
        <end position="89"/>
    </location>
</feature>
<reference evidence="3" key="3">
    <citation type="submission" date="2015-04" db="UniProtKB">
        <authorList>
            <consortium name="EnsemblPlants"/>
        </authorList>
    </citation>
    <scope>IDENTIFICATION</scope>
</reference>
<evidence type="ECO:0000256" key="1">
    <source>
        <dbReference type="SAM" id="MobiDB-lite"/>
    </source>
</evidence>
<organism evidence="3 4">
    <name type="scientific">Leersia perrieri</name>
    <dbReference type="NCBI Taxonomy" id="77586"/>
    <lineage>
        <taxon>Eukaryota</taxon>
        <taxon>Viridiplantae</taxon>
        <taxon>Streptophyta</taxon>
        <taxon>Embryophyta</taxon>
        <taxon>Tracheophyta</taxon>
        <taxon>Spermatophyta</taxon>
        <taxon>Magnoliopsida</taxon>
        <taxon>Liliopsida</taxon>
        <taxon>Poales</taxon>
        <taxon>Poaceae</taxon>
        <taxon>BOP clade</taxon>
        <taxon>Oryzoideae</taxon>
        <taxon>Oryzeae</taxon>
        <taxon>Oryzinae</taxon>
        <taxon>Leersia</taxon>
    </lineage>
</organism>
<dbReference type="HOGENOM" id="CLU_2658531_0_0_1"/>
<evidence type="ECO:0000256" key="2">
    <source>
        <dbReference type="SAM" id="SignalP"/>
    </source>
</evidence>
<protein>
    <submittedName>
        <fullName evidence="3">Uncharacterized protein</fullName>
    </submittedName>
</protein>
<reference evidence="4" key="2">
    <citation type="submission" date="2013-12" db="EMBL/GenBank/DDBJ databases">
        <authorList>
            <person name="Yu Y."/>
            <person name="Lee S."/>
            <person name="de Baynast K."/>
            <person name="Wissotski M."/>
            <person name="Liu L."/>
            <person name="Talag J."/>
            <person name="Goicoechea J."/>
            <person name="Angelova A."/>
            <person name="Jetty R."/>
            <person name="Kudrna D."/>
            <person name="Golser W."/>
            <person name="Rivera L."/>
            <person name="Zhang J."/>
            <person name="Wing R."/>
        </authorList>
    </citation>
    <scope>NUCLEOTIDE SEQUENCE</scope>
</reference>
<keyword evidence="2" id="KW-0732">Signal</keyword>
<dbReference type="Gramene" id="LPERR02G07230.1">
    <property type="protein sequence ID" value="LPERR02G07230.1"/>
    <property type="gene ID" value="LPERR02G07230"/>
</dbReference>
<sequence>MSAARLQATLILISILLPAFLFGFISANSVVDGKTDRTVLITSLEKQGGRRLITGELASRSLFPKPSFDPRHDPPLSYGHARRFGAKTP</sequence>
<dbReference type="AlphaFoldDB" id="A0A0D9VDN3"/>
<feature type="chain" id="PRO_5002347285" evidence="2">
    <location>
        <begin position="28"/>
        <end position="89"/>
    </location>
</feature>
<name>A0A0D9VDN3_9ORYZ</name>
<evidence type="ECO:0000313" key="4">
    <source>
        <dbReference type="Proteomes" id="UP000032180"/>
    </source>
</evidence>
<keyword evidence="4" id="KW-1185">Reference proteome</keyword>
<feature type="region of interest" description="Disordered" evidence="1">
    <location>
        <begin position="64"/>
        <end position="89"/>
    </location>
</feature>
<proteinExistence type="predicted"/>
<accession>A0A0D9VDN3</accession>
<evidence type="ECO:0000313" key="3">
    <source>
        <dbReference type="EnsemblPlants" id="LPERR02G07230.1"/>
    </source>
</evidence>
<feature type="signal peptide" evidence="2">
    <location>
        <begin position="1"/>
        <end position="27"/>
    </location>
</feature>